<keyword evidence="1" id="KW-0472">Membrane</keyword>
<dbReference type="InterPro" id="IPR052712">
    <property type="entry name" value="Acid_resist_chaperone_HdeD"/>
</dbReference>
<dbReference type="PANTHER" id="PTHR34989">
    <property type="entry name" value="PROTEIN HDED"/>
    <property type="match status" value="1"/>
</dbReference>
<dbReference type="InterPro" id="IPR005325">
    <property type="entry name" value="DUF308_memb"/>
</dbReference>
<dbReference type="Pfam" id="PF03729">
    <property type="entry name" value="DUF308"/>
    <property type="match status" value="2"/>
</dbReference>
<evidence type="ECO:0000256" key="1">
    <source>
        <dbReference type="SAM" id="Phobius"/>
    </source>
</evidence>
<organism evidence="2">
    <name type="scientific">hydrothermal vent metagenome</name>
    <dbReference type="NCBI Taxonomy" id="652676"/>
    <lineage>
        <taxon>unclassified sequences</taxon>
        <taxon>metagenomes</taxon>
        <taxon>ecological metagenomes</taxon>
    </lineage>
</organism>
<sequence length="182" mass="19554">MAATLTNEIITSRFGSFSLITGILLIILGTAGFFLPGLMSLGTVIFVAWMLIVGAAIWAVHTYKYNTRSVMNWIKPALLLITGGLMLFYPLPGIATVGLLLAVYLLLDAFGSFVIAQSIHPASGWGWMLFNGITSLVLAMLFLYGWPATSLWLVGLYVSISLLFDGIALLAVGLTVHKAGKL</sequence>
<keyword evidence="1" id="KW-0812">Transmembrane</keyword>
<reference evidence="2" key="1">
    <citation type="submission" date="2018-06" db="EMBL/GenBank/DDBJ databases">
        <authorList>
            <person name="Zhirakovskaya E."/>
        </authorList>
    </citation>
    <scope>NUCLEOTIDE SEQUENCE</scope>
</reference>
<dbReference type="GO" id="GO:0005886">
    <property type="term" value="C:plasma membrane"/>
    <property type="evidence" value="ECO:0007669"/>
    <property type="project" value="TreeGrafter"/>
</dbReference>
<name>A0A3B0YLH3_9ZZZZ</name>
<protein>
    <recommendedName>
        <fullName evidence="3">Acid-resistance membrane protein</fullName>
    </recommendedName>
</protein>
<feature type="transmembrane region" description="Helical" evidence="1">
    <location>
        <begin position="128"/>
        <end position="146"/>
    </location>
</feature>
<evidence type="ECO:0000313" key="2">
    <source>
        <dbReference type="EMBL" id="VAW77480.1"/>
    </source>
</evidence>
<feature type="transmembrane region" description="Helical" evidence="1">
    <location>
        <begin position="152"/>
        <end position="176"/>
    </location>
</feature>
<keyword evidence="1" id="KW-1133">Transmembrane helix</keyword>
<accession>A0A3B0YLH3</accession>
<evidence type="ECO:0008006" key="3">
    <source>
        <dbReference type="Google" id="ProtNLM"/>
    </source>
</evidence>
<proteinExistence type="predicted"/>
<feature type="transmembrane region" description="Helical" evidence="1">
    <location>
        <begin position="14"/>
        <end position="35"/>
    </location>
</feature>
<dbReference type="PANTHER" id="PTHR34989:SF1">
    <property type="entry name" value="PROTEIN HDED"/>
    <property type="match status" value="1"/>
</dbReference>
<gene>
    <name evidence="2" type="ORF">MNBD_GAMMA13-18</name>
</gene>
<dbReference type="EMBL" id="UOFK01000119">
    <property type="protein sequence ID" value="VAW77480.1"/>
    <property type="molecule type" value="Genomic_DNA"/>
</dbReference>
<feature type="transmembrane region" description="Helical" evidence="1">
    <location>
        <begin position="41"/>
        <end position="61"/>
    </location>
</feature>
<dbReference type="AlphaFoldDB" id="A0A3B0YLH3"/>